<evidence type="ECO:0000313" key="8">
    <source>
        <dbReference type="Proteomes" id="UP000295134"/>
    </source>
</evidence>
<evidence type="ECO:0000313" key="7">
    <source>
        <dbReference type="EMBL" id="WGM05199.1"/>
    </source>
</evidence>
<dbReference type="InterPro" id="IPR013078">
    <property type="entry name" value="His_Pase_superF_clade-1"/>
</dbReference>
<keyword evidence="9" id="KW-1185">Reference proteome</keyword>
<dbReference type="RefSeq" id="WP_026822483.1">
    <property type="nucleotide sequence ID" value="NZ_CP038613.1"/>
</dbReference>
<organism evidence="5">
    <name type="scientific">Arsenophonus nasoniae</name>
    <name type="common">son-killer infecting Nasonia vitripennis</name>
    <dbReference type="NCBI Taxonomy" id="638"/>
    <lineage>
        <taxon>Bacteria</taxon>
        <taxon>Pseudomonadati</taxon>
        <taxon>Pseudomonadota</taxon>
        <taxon>Gammaproteobacteria</taxon>
        <taxon>Enterobacterales</taxon>
        <taxon>Morganellaceae</taxon>
        <taxon>Arsenophonus</taxon>
    </lineage>
</organism>
<evidence type="ECO:0000256" key="3">
    <source>
        <dbReference type="PIRSR" id="PIRSR613078-1"/>
    </source>
</evidence>
<reference evidence="6 8" key="2">
    <citation type="submission" date="2019-03" db="EMBL/GenBank/DDBJ databases">
        <title>Long-read sequencing reveals hyperdense prophage content in a complex bacterial symbiont genome.</title>
        <authorList>
            <person name="Frost C.L."/>
            <person name="Siozios S."/>
            <person name="Nadal-Jimenez P."/>
            <person name="Brockhurst M.A."/>
            <person name="King K.C."/>
            <person name="Darby A.C."/>
            <person name="Hurst G.D.D."/>
        </authorList>
    </citation>
    <scope>NUCLEOTIDE SEQUENCE [LARGE SCALE GENOMIC DNA]</scope>
    <source>
        <strain evidence="6 8">FIN</strain>
    </source>
</reference>
<dbReference type="Gene3D" id="3.40.50.1240">
    <property type="entry name" value="Phosphoglycerate mutase-like"/>
    <property type="match status" value="1"/>
</dbReference>
<dbReference type="Proteomes" id="UP001177592">
    <property type="component" value="Chromosome"/>
</dbReference>
<feature type="binding site" evidence="4">
    <location>
        <begin position="104"/>
        <end position="105"/>
    </location>
    <ligand>
        <name>substrate</name>
    </ligand>
</feature>
<dbReference type="PROSITE" id="PS00175">
    <property type="entry name" value="PG_MUTASE"/>
    <property type="match status" value="1"/>
</dbReference>
<feature type="binding site" evidence="4">
    <location>
        <begin position="8"/>
        <end position="15"/>
    </location>
    <ligand>
        <name>substrate</name>
    </ligand>
</feature>
<keyword evidence="6" id="KW-0378">Hydrolase</keyword>
<dbReference type="PANTHER" id="PTHR48100">
    <property type="entry name" value="BROAD-SPECIFICITY PHOSPHATASE YOR283W-RELATED"/>
    <property type="match status" value="1"/>
</dbReference>
<dbReference type="GO" id="GO:0005737">
    <property type="term" value="C:cytoplasm"/>
    <property type="evidence" value="ECO:0007669"/>
    <property type="project" value="TreeGrafter"/>
</dbReference>
<feature type="binding site" evidence="4">
    <location>
        <position position="58"/>
    </location>
    <ligand>
        <name>substrate</name>
    </ligand>
</feature>
<evidence type="ECO:0000313" key="9">
    <source>
        <dbReference type="Proteomes" id="UP001177592"/>
    </source>
</evidence>
<sequence length="219" mass="24334">MLQVYLVRHGETEWNVARRIQGQSDSPLTEVGIRQANLVAEKVKSIGITHIVSSDLGRTQKTAEIIAQACHCNIILEPRLRELNMGILEGRAISSLSDEEERWRRSLVNGSPGARIPDGESMGEITKRMFTALEECRSLPAGSLPLLVSHGIGLGALLNRILGVPTYAERRLRLRLRLRNCSISKVDFQETPWLANGWVVETAGDISHLIEPALDEQQI</sequence>
<accession>D2TW48</accession>
<dbReference type="InterPro" id="IPR001345">
    <property type="entry name" value="PG/BPGM_mutase_AS"/>
</dbReference>
<dbReference type="AlphaFoldDB" id="D2TW48"/>
<dbReference type="InterPro" id="IPR050275">
    <property type="entry name" value="PGM_Phosphatase"/>
</dbReference>
<evidence type="ECO:0000313" key="6">
    <source>
        <dbReference type="EMBL" id="QBY44968.1"/>
    </source>
</evidence>
<dbReference type="EMBL" id="CP123523">
    <property type="protein sequence ID" value="WGM05199.1"/>
    <property type="molecule type" value="Genomic_DNA"/>
</dbReference>
<dbReference type="EC" id="5.4.2.11" evidence="7"/>
<feature type="active site" description="Proton donor/acceptor" evidence="3">
    <location>
        <position position="82"/>
    </location>
</feature>
<dbReference type="KEGG" id="ans:ArsFIN_35550"/>
<feature type="active site" description="Tele-phosphohistidine intermediate" evidence="3">
    <location>
        <position position="9"/>
    </location>
</feature>
<evidence type="ECO:0000256" key="1">
    <source>
        <dbReference type="ARBA" id="ARBA00023152"/>
    </source>
</evidence>
<dbReference type="GeneID" id="96878473"/>
<dbReference type="SMART" id="SM00855">
    <property type="entry name" value="PGAM"/>
    <property type="match status" value="1"/>
</dbReference>
<dbReference type="GO" id="GO:0016791">
    <property type="term" value="F:phosphatase activity"/>
    <property type="evidence" value="ECO:0007669"/>
    <property type="project" value="TreeGrafter"/>
</dbReference>
<dbReference type="EC" id="3.1.3.3" evidence="6"/>
<dbReference type="NCBIfam" id="NF002901">
    <property type="entry name" value="PRK03482.1"/>
    <property type="match status" value="1"/>
</dbReference>
<dbReference type="Pfam" id="PF00300">
    <property type="entry name" value="His_Phos_1"/>
    <property type="match status" value="1"/>
</dbReference>
<gene>
    <name evidence="5" type="primary">gpm</name>
    <name evidence="7" type="synonym">gpmB</name>
    <name evidence="6" type="synonym">pspA_2</name>
    <name evidence="5" type="ORF">ARN_02620</name>
    <name evidence="6" type="ORF">ArsFIN_35550</name>
    <name evidence="7" type="ORF">QE258_16885</name>
</gene>
<evidence type="ECO:0000313" key="5">
    <source>
        <dbReference type="EMBL" id="CBA71579.1"/>
    </source>
</evidence>
<evidence type="ECO:0000256" key="4">
    <source>
        <dbReference type="PIRSR" id="PIRSR613078-2"/>
    </source>
</evidence>
<reference evidence="7" key="3">
    <citation type="submission" date="2023-04" db="EMBL/GenBank/DDBJ databases">
        <title>Genome dynamics across the evolutionary transition to endosymbiosis.</title>
        <authorList>
            <person name="Siozios S."/>
            <person name="Nadal-Jimenez P."/>
            <person name="Azagi T."/>
            <person name="Sprong H."/>
            <person name="Frost C.L."/>
            <person name="Parratt S.R."/>
            <person name="Taylor G."/>
            <person name="Brettell L."/>
            <person name="Lew K.C."/>
            <person name="Croft L."/>
            <person name="King K.C."/>
            <person name="Brockhurst M.A."/>
            <person name="Hypsa V."/>
            <person name="Novakova E."/>
            <person name="Darby A.C."/>
            <person name="Hurst G.D.D."/>
        </authorList>
    </citation>
    <scope>NUCLEOTIDE SEQUENCE</scope>
    <source>
        <strain evidence="7">ANv_CAN</strain>
    </source>
</reference>
<keyword evidence="1" id="KW-0324">Glycolysis</keyword>
<reference evidence="5" key="1">
    <citation type="journal article" date="2010" name="Insect Mol. Biol.">
        <title>The draft genome sequence of Arsenophonus nasoniae, son-killer bacterium of Nasonia vitripennis, reveals genes associated with virulence and symbiosis.</title>
        <authorList>
            <person name="Wilkes T."/>
            <person name="Darby A.C."/>
            <person name="Choi J."/>
            <person name="Colborne J.K."/>
            <person name="Werren J.H."/>
            <person name="Hurst G.D.D."/>
        </authorList>
    </citation>
    <scope>NUCLEOTIDE SEQUENCE</scope>
</reference>
<dbReference type="CDD" id="cd07067">
    <property type="entry name" value="HP_PGM_like"/>
    <property type="match status" value="1"/>
</dbReference>
<protein>
    <submittedName>
        <fullName evidence="7">2,3-diphosphoglycerate-dependent phosphoglycerate mutase GpmB</fullName>
        <ecNumber evidence="7">5.4.2.11</ecNumber>
    </submittedName>
    <submittedName>
        <fullName evidence="6">Phosphoserine phosphatase 1</fullName>
        <ecNumber evidence="6">3.1.3.3</ecNumber>
    </submittedName>
    <submittedName>
        <fullName evidence="5">Probable phosphoglycerate mutase</fullName>
    </submittedName>
</protein>
<dbReference type="EMBL" id="FN545156">
    <property type="protein sequence ID" value="CBA71579.1"/>
    <property type="molecule type" value="Genomic_DNA"/>
</dbReference>
<dbReference type="GO" id="GO:0004619">
    <property type="term" value="F:phosphoglycerate mutase activity"/>
    <property type="evidence" value="ECO:0007669"/>
    <property type="project" value="UniProtKB-EC"/>
</dbReference>
<dbReference type="InterPro" id="IPR029033">
    <property type="entry name" value="His_PPase_superfam"/>
</dbReference>
<dbReference type="Proteomes" id="UP000295134">
    <property type="component" value="Chromosome"/>
</dbReference>
<dbReference type="EMBL" id="CP038613">
    <property type="protein sequence ID" value="QBY44968.1"/>
    <property type="molecule type" value="Genomic_DNA"/>
</dbReference>
<name>D2TW48_9GAMM</name>
<dbReference type="SUPFAM" id="SSF53254">
    <property type="entry name" value="Phosphoglycerate mutase-like"/>
    <property type="match status" value="1"/>
</dbReference>
<keyword evidence="2 7" id="KW-0413">Isomerase</keyword>
<evidence type="ECO:0000256" key="2">
    <source>
        <dbReference type="ARBA" id="ARBA00023235"/>
    </source>
</evidence>
<proteinExistence type="predicted"/>
<dbReference type="PANTHER" id="PTHR48100:SF1">
    <property type="entry name" value="HISTIDINE PHOSPHATASE FAMILY PROTEIN-RELATED"/>
    <property type="match status" value="1"/>
</dbReference>